<dbReference type="eggNOG" id="COG2188">
    <property type="taxonomic scope" value="Bacteria"/>
</dbReference>
<dbReference type="EMBL" id="AZCN01000015">
    <property type="protein sequence ID" value="KRK18472.1"/>
    <property type="molecule type" value="Genomic_DNA"/>
</dbReference>
<dbReference type="PANTHER" id="PTHR44846">
    <property type="entry name" value="MANNOSYL-D-GLYCERATE TRANSPORT/METABOLISM SYSTEM REPRESSOR MNGR-RELATED"/>
    <property type="match status" value="1"/>
</dbReference>
<dbReference type="InterPro" id="IPR000524">
    <property type="entry name" value="Tscrpt_reg_HTH_GntR"/>
</dbReference>
<gene>
    <name evidence="5" type="ORF">FD22_GL000547</name>
</gene>
<name>A0A0R1F9U2_9LACO</name>
<evidence type="ECO:0000256" key="3">
    <source>
        <dbReference type="ARBA" id="ARBA00023163"/>
    </source>
</evidence>
<dbReference type="Gene3D" id="1.10.10.10">
    <property type="entry name" value="Winged helix-like DNA-binding domain superfamily/Winged helix DNA-binding domain"/>
    <property type="match status" value="1"/>
</dbReference>
<dbReference type="GO" id="GO:0003677">
    <property type="term" value="F:DNA binding"/>
    <property type="evidence" value="ECO:0007669"/>
    <property type="project" value="UniProtKB-KW"/>
</dbReference>
<dbReference type="SUPFAM" id="SSF64288">
    <property type="entry name" value="Chorismate lyase-like"/>
    <property type="match status" value="1"/>
</dbReference>
<dbReference type="PROSITE" id="PS50949">
    <property type="entry name" value="HTH_GNTR"/>
    <property type="match status" value="1"/>
</dbReference>
<dbReference type="PRINTS" id="PR00035">
    <property type="entry name" value="HTHGNTR"/>
</dbReference>
<proteinExistence type="predicted"/>
<dbReference type="InterPro" id="IPR036390">
    <property type="entry name" value="WH_DNA-bd_sf"/>
</dbReference>
<evidence type="ECO:0000256" key="2">
    <source>
        <dbReference type="ARBA" id="ARBA00023125"/>
    </source>
</evidence>
<reference evidence="5 6" key="1">
    <citation type="journal article" date="2015" name="Genome Announc.">
        <title>Expanding the biotechnology potential of lactobacilli through comparative genomics of 213 strains and associated genera.</title>
        <authorList>
            <person name="Sun Z."/>
            <person name="Harris H.M."/>
            <person name="McCann A."/>
            <person name="Guo C."/>
            <person name="Argimon S."/>
            <person name="Zhang W."/>
            <person name="Yang X."/>
            <person name="Jeffery I.B."/>
            <person name="Cooney J.C."/>
            <person name="Kagawa T.F."/>
            <person name="Liu W."/>
            <person name="Song Y."/>
            <person name="Salvetti E."/>
            <person name="Wrobel A."/>
            <person name="Rasinkangas P."/>
            <person name="Parkhill J."/>
            <person name="Rea M.C."/>
            <person name="O'Sullivan O."/>
            <person name="Ritari J."/>
            <person name="Douillard F.P."/>
            <person name="Paul Ross R."/>
            <person name="Yang R."/>
            <person name="Briner A.E."/>
            <person name="Felis G.E."/>
            <person name="de Vos W.M."/>
            <person name="Barrangou R."/>
            <person name="Klaenhammer T.R."/>
            <person name="Caufield P.W."/>
            <person name="Cui Y."/>
            <person name="Zhang H."/>
            <person name="O'Toole P.W."/>
        </authorList>
    </citation>
    <scope>NUCLEOTIDE SEQUENCE [LARGE SCALE GENOMIC DNA]</scope>
    <source>
        <strain evidence="5 6">DSM 20001</strain>
    </source>
</reference>
<keyword evidence="3" id="KW-0804">Transcription</keyword>
<dbReference type="Pfam" id="PF07702">
    <property type="entry name" value="UTRA"/>
    <property type="match status" value="1"/>
</dbReference>
<dbReference type="InterPro" id="IPR028978">
    <property type="entry name" value="Chorismate_lyase_/UTRA_dom_sf"/>
</dbReference>
<evidence type="ECO:0000259" key="4">
    <source>
        <dbReference type="PROSITE" id="PS50949"/>
    </source>
</evidence>
<dbReference type="PANTHER" id="PTHR44846:SF4">
    <property type="entry name" value="HTH GNTR-TYPE DOMAIN-CONTAINING PROTEIN"/>
    <property type="match status" value="1"/>
</dbReference>
<dbReference type="Gene3D" id="3.40.1410.10">
    <property type="entry name" value="Chorismate lyase-like"/>
    <property type="match status" value="1"/>
</dbReference>
<evidence type="ECO:0000313" key="6">
    <source>
        <dbReference type="Proteomes" id="UP000051181"/>
    </source>
</evidence>
<dbReference type="GO" id="GO:0003700">
    <property type="term" value="F:DNA-binding transcription factor activity"/>
    <property type="evidence" value="ECO:0007669"/>
    <property type="project" value="InterPro"/>
</dbReference>
<dbReference type="GO" id="GO:0045892">
    <property type="term" value="P:negative regulation of DNA-templated transcription"/>
    <property type="evidence" value="ECO:0007669"/>
    <property type="project" value="TreeGrafter"/>
</dbReference>
<dbReference type="RefSeq" id="WP_010011779.1">
    <property type="nucleotide sequence ID" value="NZ_AZCN01000015.1"/>
</dbReference>
<dbReference type="InterPro" id="IPR036388">
    <property type="entry name" value="WH-like_DNA-bd_sf"/>
</dbReference>
<dbReference type="Pfam" id="PF00392">
    <property type="entry name" value="GntR"/>
    <property type="match status" value="1"/>
</dbReference>
<keyword evidence="1" id="KW-0805">Transcription regulation</keyword>
<dbReference type="SMART" id="SM00866">
    <property type="entry name" value="UTRA"/>
    <property type="match status" value="1"/>
</dbReference>
<feature type="domain" description="HTH gntR-type" evidence="4">
    <location>
        <begin position="1"/>
        <end position="65"/>
    </location>
</feature>
<dbReference type="SUPFAM" id="SSF46785">
    <property type="entry name" value="Winged helix' DNA-binding domain"/>
    <property type="match status" value="1"/>
</dbReference>
<dbReference type="AlphaFoldDB" id="A0A0R1F9U2"/>
<protein>
    <submittedName>
        <fullName evidence="5">Transcription regulator</fullName>
    </submittedName>
</protein>
<keyword evidence="2" id="KW-0238">DNA-binding</keyword>
<evidence type="ECO:0000256" key="1">
    <source>
        <dbReference type="ARBA" id="ARBA00023015"/>
    </source>
</evidence>
<dbReference type="Proteomes" id="UP000051181">
    <property type="component" value="Unassembled WGS sequence"/>
</dbReference>
<dbReference type="InterPro" id="IPR011663">
    <property type="entry name" value="UTRA"/>
</dbReference>
<organism evidence="5 6">
    <name type="scientific">Loigolactobacillus coryniformis subsp. coryniformis KCTC 3167 = DSM 20001</name>
    <dbReference type="NCBI Taxonomy" id="913848"/>
    <lineage>
        <taxon>Bacteria</taxon>
        <taxon>Bacillati</taxon>
        <taxon>Bacillota</taxon>
        <taxon>Bacilli</taxon>
        <taxon>Lactobacillales</taxon>
        <taxon>Lactobacillaceae</taxon>
        <taxon>Loigolactobacillus</taxon>
    </lineage>
</organism>
<dbReference type="GeneID" id="65916313"/>
<accession>A0A0R1F9U2</accession>
<evidence type="ECO:0000313" key="5">
    <source>
        <dbReference type="EMBL" id="KRK18472.1"/>
    </source>
</evidence>
<dbReference type="InterPro" id="IPR050679">
    <property type="entry name" value="Bact_HTH_transcr_reg"/>
</dbReference>
<dbReference type="CDD" id="cd07377">
    <property type="entry name" value="WHTH_GntR"/>
    <property type="match status" value="1"/>
</dbReference>
<sequence>MYHDIADDITKSINEGLFDKKLPTEVQLMARYNVSRNTIRKAIDLVYQKGLLRRVQGSGYFINDISLSEKTVINLSVGAGQPLHLADGKLVSKVITFDKINADVALANRMSIKNGSELYRVIRLRYLNNELYCLEQAYYVRAEVPFLSVESVNQSIFTFLRENYGISANNSEDYISLEKLTEEDAALLELPTGTPALTMNQLNFYGNNIIFNFSTTIYVYPGLNFYFHSANLTSN</sequence>
<dbReference type="SMART" id="SM00345">
    <property type="entry name" value="HTH_GNTR"/>
    <property type="match status" value="1"/>
</dbReference>
<comment type="caution">
    <text evidence="5">The sequence shown here is derived from an EMBL/GenBank/DDBJ whole genome shotgun (WGS) entry which is preliminary data.</text>
</comment>
<dbReference type="PATRIC" id="fig|913848.6.peg.561"/>